<dbReference type="Pfam" id="PF00009">
    <property type="entry name" value="GTP_EFTU"/>
    <property type="match status" value="1"/>
</dbReference>
<dbReference type="InterPro" id="IPR015760">
    <property type="entry name" value="TIF_IF2"/>
</dbReference>
<keyword evidence="9" id="KW-0175">Coiled coil</keyword>
<dbReference type="NCBIfam" id="TIGR00231">
    <property type="entry name" value="small_GTP"/>
    <property type="match status" value="1"/>
</dbReference>
<dbReference type="Pfam" id="PF22042">
    <property type="entry name" value="EF-G_D2"/>
    <property type="match status" value="1"/>
</dbReference>
<dbReference type="EMBL" id="PFCO01000005">
    <property type="protein sequence ID" value="PIR69541.1"/>
    <property type="molecule type" value="Genomic_DNA"/>
</dbReference>
<keyword evidence="6" id="KW-0342">GTP-binding</keyword>
<gene>
    <name evidence="12" type="primary">infB</name>
    <name evidence="12" type="ORF">COU47_02165</name>
</gene>
<keyword evidence="4" id="KW-0547">Nucleotide-binding</keyword>
<keyword evidence="5 8" id="KW-0648">Protein biosynthesis</keyword>
<dbReference type="Gene3D" id="3.40.50.300">
    <property type="entry name" value="P-loop containing nucleotide triphosphate hydrolases"/>
    <property type="match status" value="1"/>
</dbReference>
<dbReference type="Gene3D" id="2.40.30.10">
    <property type="entry name" value="Translation factors"/>
    <property type="match status" value="2"/>
</dbReference>
<dbReference type="InterPro" id="IPR023115">
    <property type="entry name" value="TIF_IF2_dom3"/>
</dbReference>
<reference evidence="13" key="1">
    <citation type="submission" date="2017-09" db="EMBL/GenBank/DDBJ databases">
        <title>Depth-based differentiation of microbial function through sediment-hosted aquifers and enrichment of novel symbionts in the deep terrestrial subsurface.</title>
        <authorList>
            <person name="Probst A.J."/>
            <person name="Ladd B."/>
            <person name="Jarett J.K."/>
            <person name="Geller-Mcgrath D.E."/>
            <person name="Sieber C.M.K."/>
            <person name="Emerson J.B."/>
            <person name="Anantharaman K."/>
            <person name="Thomas B.C."/>
            <person name="Malmstrom R."/>
            <person name="Stieglmeier M."/>
            <person name="Klingl A."/>
            <person name="Woyke T."/>
            <person name="Ryan C.M."/>
            <person name="Banfield J.F."/>
        </authorList>
    </citation>
    <scope>NUCLEOTIDE SEQUENCE [LARGE SCALE GENOMIC DNA]</scope>
</reference>
<evidence type="ECO:0000256" key="8">
    <source>
        <dbReference type="RuleBase" id="RU000644"/>
    </source>
</evidence>
<feature type="region of interest" description="Disordered" evidence="10">
    <location>
        <begin position="274"/>
        <end position="306"/>
    </location>
</feature>
<dbReference type="PANTHER" id="PTHR43381">
    <property type="entry name" value="TRANSLATION INITIATION FACTOR IF-2-RELATED"/>
    <property type="match status" value="1"/>
</dbReference>
<dbReference type="InterPro" id="IPR036925">
    <property type="entry name" value="TIF_IF2_dom3_sf"/>
</dbReference>
<evidence type="ECO:0000256" key="7">
    <source>
        <dbReference type="NCBIfam" id="TIGR00487"/>
    </source>
</evidence>
<dbReference type="AlphaFoldDB" id="A0A2H0TDB6"/>
<feature type="domain" description="Tr-type G" evidence="11">
    <location>
        <begin position="10"/>
        <end position="183"/>
    </location>
</feature>
<keyword evidence="3 8" id="KW-0396">Initiation factor</keyword>
<evidence type="ECO:0000256" key="9">
    <source>
        <dbReference type="SAM" id="Coils"/>
    </source>
</evidence>
<dbReference type="FunFam" id="3.40.50.10050:FF:000001">
    <property type="entry name" value="Translation initiation factor IF-2"/>
    <property type="match status" value="1"/>
</dbReference>
<dbReference type="SUPFAM" id="SSF52156">
    <property type="entry name" value="Initiation factor IF2/eIF5b, domain 3"/>
    <property type="match status" value="1"/>
</dbReference>
<comment type="function">
    <text evidence="8">One of the essential components for the initiation of protein synthesis. Protects formylmethionyl-tRNA from spontaneous hydrolysis and promotes its binding to the 30S ribosomal subunits. Also involved in the hydrolysis of GTP during the formation of the 70S ribosomal complex.</text>
</comment>
<proteinExistence type="inferred from homology"/>
<evidence type="ECO:0000256" key="4">
    <source>
        <dbReference type="ARBA" id="ARBA00022741"/>
    </source>
</evidence>
<evidence type="ECO:0000256" key="3">
    <source>
        <dbReference type="ARBA" id="ARBA00022540"/>
    </source>
</evidence>
<evidence type="ECO:0000259" key="11">
    <source>
        <dbReference type="PROSITE" id="PS51722"/>
    </source>
</evidence>
<feature type="coiled-coil region" evidence="9">
    <location>
        <begin position="314"/>
        <end position="341"/>
    </location>
</feature>
<comment type="similarity">
    <text evidence="1 8">Belongs to the TRAFAC class translation factor GTPase superfamily. Classic translation factor GTPase family. IF-2 subfamily.</text>
</comment>
<dbReference type="PROSITE" id="PS51722">
    <property type="entry name" value="G_TR_2"/>
    <property type="match status" value="1"/>
</dbReference>
<dbReference type="InterPro" id="IPR044145">
    <property type="entry name" value="IF2_II"/>
</dbReference>
<evidence type="ECO:0000256" key="1">
    <source>
        <dbReference type="ARBA" id="ARBA00007733"/>
    </source>
</evidence>
<dbReference type="GO" id="GO:0003743">
    <property type="term" value="F:translation initiation factor activity"/>
    <property type="evidence" value="ECO:0007669"/>
    <property type="project" value="UniProtKB-UniRule"/>
</dbReference>
<dbReference type="InterPro" id="IPR005225">
    <property type="entry name" value="Small_GTP-bd"/>
</dbReference>
<dbReference type="InterPro" id="IPR009000">
    <property type="entry name" value="Transl_B-barrel_sf"/>
</dbReference>
<dbReference type="FunFam" id="3.40.50.300:FF:000019">
    <property type="entry name" value="Translation initiation factor IF-2"/>
    <property type="match status" value="1"/>
</dbReference>
<dbReference type="CDD" id="cd01887">
    <property type="entry name" value="IF2_eIF5B"/>
    <property type="match status" value="1"/>
</dbReference>
<evidence type="ECO:0000256" key="2">
    <source>
        <dbReference type="ARBA" id="ARBA00020675"/>
    </source>
</evidence>
<evidence type="ECO:0000313" key="12">
    <source>
        <dbReference type="EMBL" id="PIR69541.1"/>
    </source>
</evidence>
<dbReference type="Gene3D" id="3.40.50.10050">
    <property type="entry name" value="Translation initiation factor IF- 2, domain 3"/>
    <property type="match status" value="1"/>
</dbReference>
<protein>
    <recommendedName>
        <fullName evidence="2 7">Translation initiation factor IF-2</fullName>
    </recommendedName>
</protein>
<organism evidence="12 13">
    <name type="scientific">Candidatus Niyogibacteria bacterium CG10_big_fil_rev_8_21_14_0_10_46_36</name>
    <dbReference type="NCBI Taxonomy" id="1974726"/>
    <lineage>
        <taxon>Bacteria</taxon>
        <taxon>Candidatus Niyogiibacteriota</taxon>
    </lineage>
</organism>
<dbReference type="NCBIfam" id="TIGR00487">
    <property type="entry name" value="IF-2"/>
    <property type="match status" value="1"/>
</dbReference>
<dbReference type="Pfam" id="PF11987">
    <property type="entry name" value="IF-2"/>
    <property type="match status" value="1"/>
</dbReference>
<sequence length="513" mass="55457">MENNTNKQHTRPPIIVVMGHIDHGKTKLLDTIRKENVIDKESGGITQHIGAYEAEVETAAGEKKHITFLDTPGHGAFSNMRRRGAHVADIAILVVAADDGVKPQTLEALEAIKTAGIPFVVAINKIDKAGADPDRVKKELSEKEVFVEDWGGKVPAIPISAKEGTGIQDLLEMLLLVAEIENLTADANAPAEGVIIESHLEPKRGNTATLLVTKGILKHGDFVIAGNAYSPVRIFENFRGQPIQKAPPSTPVRITGFNTIPEVGVEFKTAHTKKEAESIISKQPEQKRSSSPAVAPTTETTEEAGPHTAYLVVKADATGSLEAIEGELKKLENENLIIKIMKKGVGSINEDDAKVAGATMGSAIVGFHVRVEKEAIPTAERFGVAIKTFTIIYELLEWVQAHIEEAAPQETKEEVVGEAQILKIFSNKGSKQIVGGKVISGVIKNKSKIHIVRRDNVIAQGRIVELQHGKTEAQEVSEGNEFGIRIDSPTEIVPRDVIQSLEERTGKRSVSAS</sequence>
<dbReference type="Proteomes" id="UP000231503">
    <property type="component" value="Unassembled WGS sequence"/>
</dbReference>
<dbReference type="CDD" id="cd03702">
    <property type="entry name" value="IF2_mtIF2_II"/>
    <property type="match status" value="1"/>
</dbReference>
<name>A0A2H0TDB6_9BACT</name>
<dbReference type="PRINTS" id="PR00315">
    <property type="entry name" value="ELONGATNFCT"/>
</dbReference>
<evidence type="ECO:0000256" key="5">
    <source>
        <dbReference type="ARBA" id="ARBA00022917"/>
    </source>
</evidence>
<comment type="caution">
    <text evidence="12">The sequence shown here is derived from an EMBL/GenBank/DDBJ whole genome shotgun (WGS) entry which is preliminary data.</text>
</comment>
<dbReference type="PANTHER" id="PTHR43381:SF5">
    <property type="entry name" value="TR-TYPE G DOMAIN-CONTAINING PROTEIN"/>
    <property type="match status" value="1"/>
</dbReference>
<dbReference type="InterPro" id="IPR053905">
    <property type="entry name" value="EF-G-like_DII"/>
</dbReference>
<dbReference type="GO" id="GO:0003924">
    <property type="term" value="F:GTPase activity"/>
    <property type="evidence" value="ECO:0007669"/>
    <property type="project" value="InterPro"/>
</dbReference>
<evidence type="ECO:0000256" key="10">
    <source>
        <dbReference type="SAM" id="MobiDB-lite"/>
    </source>
</evidence>
<dbReference type="InterPro" id="IPR000178">
    <property type="entry name" value="TF_IF2_bacterial-like"/>
</dbReference>
<dbReference type="InterPro" id="IPR027417">
    <property type="entry name" value="P-loop_NTPase"/>
</dbReference>
<feature type="compositionally biased region" description="Low complexity" evidence="10">
    <location>
        <begin position="289"/>
        <end position="299"/>
    </location>
</feature>
<evidence type="ECO:0000313" key="13">
    <source>
        <dbReference type="Proteomes" id="UP000231503"/>
    </source>
</evidence>
<dbReference type="SUPFAM" id="SSF52540">
    <property type="entry name" value="P-loop containing nucleoside triphosphate hydrolases"/>
    <property type="match status" value="1"/>
</dbReference>
<dbReference type="GO" id="GO:0005525">
    <property type="term" value="F:GTP binding"/>
    <property type="evidence" value="ECO:0007669"/>
    <property type="project" value="UniProtKB-KW"/>
</dbReference>
<evidence type="ECO:0000256" key="6">
    <source>
        <dbReference type="ARBA" id="ARBA00023134"/>
    </source>
</evidence>
<dbReference type="GO" id="GO:0005737">
    <property type="term" value="C:cytoplasm"/>
    <property type="evidence" value="ECO:0007669"/>
    <property type="project" value="UniProtKB-UniRule"/>
</dbReference>
<accession>A0A2H0TDB6</accession>
<dbReference type="InterPro" id="IPR000795">
    <property type="entry name" value="T_Tr_GTP-bd_dom"/>
</dbReference>
<dbReference type="SUPFAM" id="SSF50447">
    <property type="entry name" value="Translation proteins"/>
    <property type="match status" value="2"/>
</dbReference>